<feature type="transmembrane region" description="Helical" evidence="1">
    <location>
        <begin position="206"/>
        <end position="225"/>
    </location>
</feature>
<feature type="transmembrane region" description="Helical" evidence="1">
    <location>
        <begin position="552"/>
        <end position="573"/>
    </location>
</feature>
<gene>
    <name evidence="2" type="ORF">ACFQ1O_03685</name>
</gene>
<feature type="transmembrane region" description="Helical" evidence="1">
    <location>
        <begin position="585"/>
        <end position="603"/>
    </location>
</feature>
<feature type="transmembrane region" description="Helical" evidence="1">
    <location>
        <begin position="75"/>
        <end position="96"/>
    </location>
</feature>
<dbReference type="RefSeq" id="WP_377713464.1">
    <property type="nucleotide sequence ID" value="NZ_JBHTJM010000003.1"/>
</dbReference>
<proteinExistence type="predicted"/>
<feature type="transmembrane region" description="Helical" evidence="1">
    <location>
        <begin position="7"/>
        <end position="31"/>
    </location>
</feature>
<evidence type="ECO:0000313" key="3">
    <source>
        <dbReference type="Proteomes" id="UP001596997"/>
    </source>
</evidence>
<feature type="transmembrane region" description="Helical" evidence="1">
    <location>
        <begin position="51"/>
        <end position="68"/>
    </location>
</feature>
<keyword evidence="1" id="KW-0812">Transmembrane</keyword>
<dbReference type="EMBL" id="JBHTJM010000003">
    <property type="protein sequence ID" value="MFD0963103.1"/>
    <property type="molecule type" value="Genomic_DNA"/>
</dbReference>
<reference evidence="3" key="1">
    <citation type="journal article" date="2019" name="Int. J. Syst. Evol. Microbiol.">
        <title>The Global Catalogue of Microorganisms (GCM) 10K type strain sequencing project: providing services to taxonomists for standard genome sequencing and annotation.</title>
        <authorList>
            <consortium name="The Broad Institute Genomics Platform"/>
            <consortium name="The Broad Institute Genome Sequencing Center for Infectious Disease"/>
            <person name="Wu L."/>
            <person name="Ma J."/>
        </authorList>
    </citation>
    <scope>NUCLEOTIDE SEQUENCE [LARGE SCALE GENOMIC DNA]</scope>
    <source>
        <strain evidence="3">CCUG 62114</strain>
    </source>
</reference>
<dbReference type="Proteomes" id="UP001596997">
    <property type="component" value="Unassembled WGS sequence"/>
</dbReference>
<organism evidence="2 3">
    <name type="scientific">Pseudofulvibacter geojedonensis</name>
    <dbReference type="NCBI Taxonomy" id="1123758"/>
    <lineage>
        <taxon>Bacteria</taxon>
        <taxon>Pseudomonadati</taxon>
        <taxon>Bacteroidota</taxon>
        <taxon>Flavobacteriia</taxon>
        <taxon>Flavobacteriales</taxon>
        <taxon>Flavobacteriaceae</taxon>
        <taxon>Pseudofulvibacter</taxon>
    </lineage>
</organism>
<accession>A0ABW3HZY8</accession>
<evidence type="ECO:0000256" key="1">
    <source>
        <dbReference type="SAM" id="Phobius"/>
    </source>
</evidence>
<evidence type="ECO:0000313" key="2">
    <source>
        <dbReference type="EMBL" id="MFD0963103.1"/>
    </source>
</evidence>
<feature type="transmembrane region" description="Helical" evidence="1">
    <location>
        <begin position="245"/>
        <end position="268"/>
    </location>
</feature>
<dbReference type="InterPro" id="IPR052724">
    <property type="entry name" value="GT117_domain-containing"/>
</dbReference>
<feature type="transmembrane region" description="Helical" evidence="1">
    <location>
        <begin position="275"/>
        <end position="296"/>
    </location>
</feature>
<feature type="transmembrane region" description="Helical" evidence="1">
    <location>
        <begin position="497"/>
        <end position="514"/>
    </location>
</feature>
<keyword evidence="1" id="KW-1133">Transmembrane helix</keyword>
<protein>
    <submittedName>
        <fullName evidence="2">DUF2723 domain-containing protein</fullName>
    </submittedName>
</protein>
<feature type="transmembrane region" description="Helical" evidence="1">
    <location>
        <begin position="108"/>
        <end position="128"/>
    </location>
</feature>
<keyword evidence="3" id="KW-1185">Reference proteome</keyword>
<name>A0ABW3HZY8_9FLAO</name>
<comment type="caution">
    <text evidence="2">The sequence shown here is derived from an EMBL/GenBank/DDBJ whole genome shotgun (WGS) entry which is preliminary data.</text>
</comment>
<feature type="transmembrane region" description="Helical" evidence="1">
    <location>
        <begin position="135"/>
        <end position="151"/>
    </location>
</feature>
<keyword evidence="1" id="KW-0472">Membrane</keyword>
<feature type="transmembrane region" description="Helical" evidence="1">
    <location>
        <begin position="519"/>
        <end position="540"/>
    </location>
</feature>
<dbReference type="PANTHER" id="PTHR16214:SF3">
    <property type="entry name" value="TRANSMEMBRANE PROTEIN 260"/>
    <property type="match status" value="1"/>
</dbReference>
<dbReference type="InterPro" id="IPR021280">
    <property type="entry name" value="TMEM260-like"/>
</dbReference>
<dbReference type="Pfam" id="PF11028">
    <property type="entry name" value="TMEM260-like"/>
    <property type="match status" value="1"/>
</dbReference>
<feature type="transmembrane region" description="Helical" evidence="1">
    <location>
        <begin position="171"/>
        <end position="194"/>
    </location>
</feature>
<dbReference type="PANTHER" id="PTHR16214">
    <property type="entry name" value="TRANSMEMBRANE PROTEIN 260"/>
    <property type="match status" value="1"/>
</dbReference>
<sequence>MSKTEKITSLALFIIVFVIYAYCAPSTISFWDSPEFITTSNNLQASHPPGSPLYSIFCAFVLLFFPATKAAVISNLVSSFFGALTVSVVFHITYFISDKISNYPTNLISIFSGLLGALSLGFCTSFWIASTEAEVYTLSFFLLSILIYIALKWEATTSKKLEYKLQLLFTLLLGLALGVHLITLSVIIPLSILFTKKKYGLTFKTFSLSVISSTLLFFFIYSFFIQGLIKLAAKLDFLLVNSFGLFMNSGIILTLTFLVLFIGFLLVFSYKKNKFILYHTTLASVFFLIGFSSYLMPLVRSNGESLVANGTYNSHRLLDYIKGNQFGISNIPLIKGYTYNAPLNTSNPFSNIDPIYNYDTASKKYQLAHNGKFKTVNHPSEFSMFFPRLYDSKSSELYKAWIPIKGEEILYPVNDKEERFIKPTFKENLHFFFHYQVYWLNLRYLFWNFIGRQNNHHGLGYVEQGNWISGFNFIDKKLIGDKNFIPSYYKNDKTNDTYYFIPFVLGILGLFTLLKNKPYFWVTLLTFLAFGIGITLYINPPPTSLLVRERDYIFIGSFVVFSVWIGLSMNFIYSLLSKLLNKENIITLTGFILLLLAPIQMLSKGWNNHQRKQDDFAYKLAKSYLDSCPLQSILITNGDNMSFPLWYLQYVEKYRTDIRVINYDQLNLDNNINNLSKQILTSKPIKIDLKEKLYLNGIDKLVPFNEDTKQPVELDLLFAFLNNDKTKINWNGQMKNYVPSQIFKYNISNRRQIEDSLISKKYYSSTPTNQITWQLPKTFYGLNDLVVLNIIQNNFDSRKILFLDNSKKNHFVGLEKFLIKKGLVYELSGIKRNGEKLNPKIIDTKETYKILIEDSPFTNINNSAFISYENKLYSETILRQNYYFLAQALFEENQIDKAYKTLKTCENIFPNRLIPYKQYAFGIGKLYLRMGFKKEGTIICNTAISNIYNELKWITSFNPQNPIINVRHAEKKYRMLLQMLKQTETLKLNAIPKTELATFTKSFTIWKKTNWPY</sequence>